<dbReference type="Proteomes" id="UP000740926">
    <property type="component" value="Unassembled WGS sequence"/>
</dbReference>
<protein>
    <submittedName>
        <fullName evidence="2">Uncharacterized protein</fullName>
    </submittedName>
</protein>
<accession>A0A9P6XRZ0</accession>
<proteinExistence type="predicted"/>
<dbReference type="EMBL" id="JAANIU010011487">
    <property type="protein sequence ID" value="KAG1531007.1"/>
    <property type="molecule type" value="Genomic_DNA"/>
</dbReference>
<keyword evidence="3" id="KW-1185">Reference proteome</keyword>
<evidence type="ECO:0000313" key="2">
    <source>
        <dbReference type="EMBL" id="KAG1531007.1"/>
    </source>
</evidence>
<organism evidence="2 3">
    <name type="scientific">Rhizopus delemar</name>
    <dbReference type="NCBI Taxonomy" id="936053"/>
    <lineage>
        <taxon>Eukaryota</taxon>
        <taxon>Fungi</taxon>
        <taxon>Fungi incertae sedis</taxon>
        <taxon>Mucoromycota</taxon>
        <taxon>Mucoromycotina</taxon>
        <taxon>Mucoromycetes</taxon>
        <taxon>Mucorales</taxon>
        <taxon>Mucorineae</taxon>
        <taxon>Rhizopodaceae</taxon>
        <taxon>Rhizopus</taxon>
    </lineage>
</organism>
<feature type="region of interest" description="Disordered" evidence="1">
    <location>
        <begin position="78"/>
        <end position="104"/>
    </location>
</feature>
<sequence>MGAISMPDMAPIPTASVNVRLPDMVVLMPTSRAPRRLTAVARNARPYSVLPKNSHRATISSAQVATTNRLCADQTMKPRSTWPLTNAGVRQPSAPKNTSARPIKAKCTATETISSTSTVASANGW</sequence>
<evidence type="ECO:0000313" key="3">
    <source>
        <dbReference type="Proteomes" id="UP000740926"/>
    </source>
</evidence>
<evidence type="ECO:0000256" key="1">
    <source>
        <dbReference type="SAM" id="MobiDB-lite"/>
    </source>
</evidence>
<gene>
    <name evidence="2" type="ORF">G6F50_016949</name>
</gene>
<comment type="caution">
    <text evidence="2">The sequence shown here is derived from an EMBL/GenBank/DDBJ whole genome shotgun (WGS) entry which is preliminary data.</text>
</comment>
<reference evidence="2 3" key="1">
    <citation type="journal article" date="2020" name="Microb. Genom.">
        <title>Genetic diversity of clinical and environmental Mucorales isolates obtained from an investigation of mucormycosis cases among solid organ transplant recipients.</title>
        <authorList>
            <person name="Nguyen M.H."/>
            <person name="Kaul D."/>
            <person name="Muto C."/>
            <person name="Cheng S.J."/>
            <person name="Richter R.A."/>
            <person name="Bruno V.M."/>
            <person name="Liu G."/>
            <person name="Beyhan S."/>
            <person name="Sundermann A.J."/>
            <person name="Mounaud S."/>
            <person name="Pasculle A.W."/>
            <person name="Nierman W.C."/>
            <person name="Driscoll E."/>
            <person name="Cumbie R."/>
            <person name="Clancy C.J."/>
            <person name="Dupont C.L."/>
        </authorList>
    </citation>
    <scope>NUCLEOTIDE SEQUENCE [LARGE SCALE GENOMIC DNA]</scope>
    <source>
        <strain evidence="2 3">GL24</strain>
    </source>
</reference>
<name>A0A9P6XRZ0_9FUNG</name>
<dbReference type="AlphaFoldDB" id="A0A9P6XRZ0"/>